<dbReference type="Pfam" id="PF01351">
    <property type="entry name" value="RNase_HII"/>
    <property type="match status" value="1"/>
</dbReference>
<feature type="binding site" evidence="14 15">
    <location>
        <position position="26"/>
    </location>
    <ligand>
        <name>a divalent metal cation</name>
        <dbReference type="ChEBI" id="CHEBI:60240"/>
    </ligand>
</feature>
<keyword evidence="12 14" id="KW-0378">Hydrolase</keyword>
<keyword evidence="11 14" id="KW-0255">Endonuclease</keyword>
<accession>A0A443IRE1</accession>
<dbReference type="GO" id="GO:0003723">
    <property type="term" value="F:RNA binding"/>
    <property type="evidence" value="ECO:0007669"/>
    <property type="project" value="UniProtKB-UniRule"/>
</dbReference>
<dbReference type="InterPro" id="IPR036397">
    <property type="entry name" value="RNaseH_sf"/>
</dbReference>
<keyword evidence="9 14" id="KW-0540">Nuclease</keyword>
<evidence type="ECO:0000256" key="12">
    <source>
        <dbReference type="ARBA" id="ARBA00022801"/>
    </source>
</evidence>
<comment type="caution">
    <text evidence="18">The sequence shown here is derived from an EMBL/GenBank/DDBJ whole genome shotgun (WGS) entry which is preliminary data.</text>
</comment>
<evidence type="ECO:0000256" key="5">
    <source>
        <dbReference type="ARBA" id="ARBA00007383"/>
    </source>
</evidence>
<evidence type="ECO:0000256" key="2">
    <source>
        <dbReference type="ARBA" id="ARBA00001946"/>
    </source>
</evidence>
<dbReference type="InterPro" id="IPR024567">
    <property type="entry name" value="RNase_HII/HIII_dom"/>
</dbReference>
<dbReference type="GO" id="GO:0006298">
    <property type="term" value="P:mismatch repair"/>
    <property type="evidence" value="ECO:0007669"/>
    <property type="project" value="TreeGrafter"/>
</dbReference>
<dbReference type="GO" id="GO:0043137">
    <property type="term" value="P:DNA replication, removal of RNA primer"/>
    <property type="evidence" value="ECO:0007669"/>
    <property type="project" value="TreeGrafter"/>
</dbReference>
<evidence type="ECO:0000256" key="15">
    <source>
        <dbReference type="PROSITE-ProRule" id="PRU01319"/>
    </source>
</evidence>
<dbReference type="PROSITE" id="PS51975">
    <property type="entry name" value="RNASE_H_2"/>
    <property type="match status" value="1"/>
</dbReference>
<evidence type="ECO:0000256" key="7">
    <source>
        <dbReference type="ARBA" id="ARBA00019179"/>
    </source>
</evidence>
<organism evidence="18 19">
    <name type="scientific">Paenirhodobacter populi</name>
    <dbReference type="NCBI Taxonomy" id="2306993"/>
    <lineage>
        <taxon>Bacteria</taxon>
        <taxon>Pseudomonadati</taxon>
        <taxon>Pseudomonadota</taxon>
        <taxon>Alphaproteobacteria</taxon>
        <taxon>Rhodobacterales</taxon>
        <taxon>Rhodobacter group</taxon>
        <taxon>Paenirhodobacter</taxon>
    </lineage>
</organism>
<dbReference type="InterPro" id="IPR022898">
    <property type="entry name" value="RNase_HII"/>
</dbReference>
<dbReference type="HAMAP" id="MF_00052_B">
    <property type="entry name" value="RNase_HII_B"/>
    <property type="match status" value="1"/>
</dbReference>
<dbReference type="AlphaFoldDB" id="A0A443IRE1"/>
<keyword evidence="8 14" id="KW-0963">Cytoplasm</keyword>
<keyword evidence="19" id="KW-1185">Reference proteome</keyword>
<comment type="catalytic activity">
    <reaction evidence="1 14 15 16">
        <text>Endonucleolytic cleavage to 5'-phosphomonoester.</text>
        <dbReference type="EC" id="3.1.26.4"/>
    </reaction>
</comment>
<dbReference type="Gene3D" id="3.30.420.10">
    <property type="entry name" value="Ribonuclease H-like superfamily/Ribonuclease H"/>
    <property type="match status" value="1"/>
</dbReference>
<dbReference type="RefSeq" id="WP_128270089.1">
    <property type="nucleotide sequence ID" value="NZ_SAUW01000013.1"/>
</dbReference>
<evidence type="ECO:0000256" key="10">
    <source>
        <dbReference type="ARBA" id="ARBA00022723"/>
    </source>
</evidence>
<dbReference type="InterPro" id="IPR012337">
    <property type="entry name" value="RNaseH-like_sf"/>
</dbReference>
<feature type="binding site" evidence="14 15">
    <location>
        <position position="25"/>
    </location>
    <ligand>
        <name>a divalent metal cation</name>
        <dbReference type="ChEBI" id="CHEBI:60240"/>
    </ligand>
</feature>
<feature type="domain" description="RNase H type-2" evidence="17">
    <location>
        <begin position="19"/>
        <end position="208"/>
    </location>
</feature>
<comment type="subcellular location">
    <subcellularLocation>
        <location evidence="4 14">Cytoplasm</location>
    </subcellularLocation>
</comment>
<sequence length="211" mass="22730">MMELPDYSFELAARALGFRAVAGVDEVGRGPLCGPVVAAAVILDPARIPDGLNDSKKLSHKRRMALEAAIKTDAVWCVAEASVAEIDQINIVQASHLAMCRALAGLARKADHVLVDGNLLPKALAIPAQAIVRGDARSVTIAAASILAKEARDRMMVDLAQQYPGYGWERNAGYPTKDHLQALLDLGPTPVHRRSFRPVHNILCQDISLSR</sequence>
<dbReference type="PANTHER" id="PTHR10954">
    <property type="entry name" value="RIBONUCLEASE H2 SUBUNIT A"/>
    <property type="match status" value="1"/>
</dbReference>
<evidence type="ECO:0000256" key="3">
    <source>
        <dbReference type="ARBA" id="ARBA00004065"/>
    </source>
</evidence>
<keyword evidence="10 14" id="KW-0479">Metal-binding</keyword>
<evidence type="ECO:0000256" key="1">
    <source>
        <dbReference type="ARBA" id="ARBA00000077"/>
    </source>
</evidence>
<proteinExistence type="inferred from homology"/>
<name>A0A443IRE1_9RHOB</name>
<dbReference type="SUPFAM" id="SSF53098">
    <property type="entry name" value="Ribonuclease H-like"/>
    <property type="match status" value="1"/>
</dbReference>
<evidence type="ECO:0000256" key="14">
    <source>
        <dbReference type="HAMAP-Rule" id="MF_00052"/>
    </source>
</evidence>
<comment type="cofactor">
    <cofactor evidence="14 15">
        <name>Mn(2+)</name>
        <dbReference type="ChEBI" id="CHEBI:29035"/>
    </cofactor>
    <cofactor evidence="14 15">
        <name>Mg(2+)</name>
        <dbReference type="ChEBI" id="CHEBI:18420"/>
    </cofactor>
    <text evidence="14 15">Manganese or magnesium. Binds 1 divalent metal ion per monomer in the absence of substrate. May bind a second metal ion after substrate binding.</text>
</comment>
<dbReference type="NCBIfam" id="NF000594">
    <property type="entry name" value="PRK00015.1-1"/>
    <property type="match status" value="1"/>
</dbReference>
<keyword evidence="13 14" id="KW-0464">Manganese</keyword>
<dbReference type="FunFam" id="3.30.420.10:FF:000006">
    <property type="entry name" value="Ribonuclease HII"/>
    <property type="match status" value="1"/>
</dbReference>
<dbReference type="CDD" id="cd07182">
    <property type="entry name" value="RNase_HII_bacteria_HII_like"/>
    <property type="match status" value="1"/>
</dbReference>
<evidence type="ECO:0000256" key="13">
    <source>
        <dbReference type="ARBA" id="ARBA00023211"/>
    </source>
</evidence>
<evidence type="ECO:0000256" key="6">
    <source>
        <dbReference type="ARBA" id="ARBA00012180"/>
    </source>
</evidence>
<dbReference type="GO" id="GO:0030145">
    <property type="term" value="F:manganese ion binding"/>
    <property type="evidence" value="ECO:0007669"/>
    <property type="project" value="UniProtKB-UniRule"/>
</dbReference>
<feature type="binding site" evidence="14 15">
    <location>
        <position position="116"/>
    </location>
    <ligand>
        <name>a divalent metal cation</name>
        <dbReference type="ChEBI" id="CHEBI:60240"/>
    </ligand>
</feature>
<dbReference type="Proteomes" id="UP000285710">
    <property type="component" value="Unassembled WGS sequence"/>
</dbReference>
<dbReference type="GO" id="GO:0032299">
    <property type="term" value="C:ribonuclease H2 complex"/>
    <property type="evidence" value="ECO:0007669"/>
    <property type="project" value="TreeGrafter"/>
</dbReference>
<comment type="function">
    <text evidence="3 14 16">Endonuclease that specifically degrades the RNA of RNA-DNA hybrids.</text>
</comment>
<evidence type="ECO:0000256" key="9">
    <source>
        <dbReference type="ARBA" id="ARBA00022722"/>
    </source>
</evidence>
<dbReference type="InterPro" id="IPR001352">
    <property type="entry name" value="RNase_HII/HIII"/>
</dbReference>
<dbReference type="GO" id="GO:0004523">
    <property type="term" value="F:RNA-DNA hybrid ribonuclease activity"/>
    <property type="evidence" value="ECO:0007669"/>
    <property type="project" value="UniProtKB-UniRule"/>
</dbReference>
<evidence type="ECO:0000313" key="19">
    <source>
        <dbReference type="Proteomes" id="UP000285710"/>
    </source>
</evidence>
<dbReference type="PANTHER" id="PTHR10954:SF18">
    <property type="entry name" value="RIBONUCLEASE HII"/>
    <property type="match status" value="1"/>
</dbReference>
<gene>
    <name evidence="14" type="primary">rnhB</name>
    <name evidence="18" type="ORF">D2T33_13280</name>
</gene>
<evidence type="ECO:0000256" key="8">
    <source>
        <dbReference type="ARBA" id="ARBA00022490"/>
    </source>
</evidence>
<reference evidence="18 19" key="1">
    <citation type="submission" date="2019-01" db="EMBL/GenBank/DDBJ databases">
        <title>Sinorhodobacter populi sp. nov. isolated from the symptomatic bark tissue of Populus euramericana canker.</title>
        <authorList>
            <person name="Xu G."/>
        </authorList>
    </citation>
    <scope>NUCLEOTIDE SEQUENCE [LARGE SCALE GENOMIC DNA]</scope>
    <source>
        <strain evidence="18 19">2D-5</strain>
    </source>
</reference>
<reference evidence="18 19" key="2">
    <citation type="submission" date="2019-01" db="EMBL/GenBank/DDBJ databases">
        <authorList>
            <person name="Li Y."/>
        </authorList>
    </citation>
    <scope>NUCLEOTIDE SEQUENCE [LARGE SCALE GENOMIC DNA]</scope>
    <source>
        <strain evidence="18 19">2D-5</strain>
    </source>
</reference>
<dbReference type="EC" id="3.1.26.4" evidence="6 14"/>
<protein>
    <recommendedName>
        <fullName evidence="7 14">Ribonuclease HII</fullName>
        <shortName evidence="14">RNase HII</shortName>
        <ecNumber evidence="6 14">3.1.26.4</ecNumber>
    </recommendedName>
</protein>
<dbReference type="NCBIfam" id="NF000595">
    <property type="entry name" value="PRK00015.1-3"/>
    <property type="match status" value="1"/>
</dbReference>
<evidence type="ECO:0000313" key="18">
    <source>
        <dbReference type="EMBL" id="RWR09964.1"/>
    </source>
</evidence>
<evidence type="ECO:0000259" key="17">
    <source>
        <dbReference type="PROSITE" id="PS51975"/>
    </source>
</evidence>
<dbReference type="EMBL" id="SAUW01000013">
    <property type="protein sequence ID" value="RWR09964.1"/>
    <property type="molecule type" value="Genomic_DNA"/>
</dbReference>
<dbReference type="GO" id="GO:0005737">
    <property type="term" value="C:cytoplasm"/>
    <property type="evidence" value="ECO:0007669"/>
    <property type="project" value="UniProtKB-SubCell"/>
</dbReference>
<comment type="cofactor">
    <cofactor evidence="2">
        <name>Mg(2+)</name>
        <dbReference type="ChEBI" id="CHEBI:18420"/>
    </cofactor>
</comment>
<evidence type="ECO:0000256" key="4">
    <source>
        <dbReference type="ARBA" id="ARBA00004496"/>
    </source>
</evidence>
<evidence type="ECO:0000256" key="16">
    <source>
        <dbReference type="RuleBase" id="RU003515"/>
    </source>
</evidence>
<evidence type="ECO:0000256" key="11">
    <source>
        <dbReference type="ARBA" id="ARBA00022759"/>
    </source>
</evidence>
<comment type="similarity">
    <text evidence="5 14 16">Belongs to the RNase HII family.</text>
</comment>